<keyword evidence="1" id="KW-0548">Nucleotidyltransferase</keyword>
<gene>
    <name evidence="1" type="ORF">Tci_916835</name>
</gene>
<dbReference type="InterPro" id="IPR043128">
    <property type="entry name" value="Rev_trsase/Diguanyl_cyclase"/>
</dbReference>
<name>A0A699WGI2_TANCI</name>
<dbReference type="CDD" id="cd01647">
    <property type="entry name" value="RT_LTR"/>
    <property type="match status" value="1"/>
</dbReference>
<dbReference type="InterPro" id="IPR053134">
    <property type="entry name" value="RNA-dir_DNA_polymerase"/>
</dbReference>
<organism evidence="1">
    <name type="scientific">Tanacetum cinerariifolium</name>
    <name type="common">Dalmatian daisy</name>
    <name type="synonym">Chrysanthemum cinerariifolium</name>
    <dbReference type="NCBI Taxonomy" id="118510"/>
    <lineage>
        <taxon>Eukaryota</taxon>
        <taxon>Viridiplantae</taxon>
        <taxon>Streptophyta</taxon>
        <taxon>Embryophyta</taxon>
        <taxon>Tracheophyta</taxon>
        <taxon>Spermatophyta</taxon>
        <taxon>Magnoliopsida</taxon>
        <taxon>eudicotyledons</taxon>
        <taxon>Gunneridae</taxon>
        <taxon>Pentapetalae</taxon>
        <taxon>asterids</taxon>
        <taxon>campanulids</taxon>
        <taxon>Asterales</taxon>
        <taxon>Asteraceae</taxon>
        <taxon>Asteroideae</taxon>
        <taxon>Anthemideae</taxon>
        <taxon>Anthemidinae</taxon>
        <taxon>Tanacetum</taxon>
    </lineage>
</organism>
<dbReference type="EMBL" id="BKCJ011633324">
    <property type="protein sequence ID" value="GFD44866.1"/>
    <property type="molecule type" value="Genomic_DNA"/>
</dbReference>
<sequence length="108" mass="12384">ELVPKAAHVARAPYRLAPLKMKELAKQLQELSDKGFIRPSSSPWGAPMLFVKKKDGSFCICIDNRELNKLTIKNRYPLPRIDDLFDQLQGSSVYSKIDLRSEYHHLCV</sequence>
<keyword evidence="1" id="KW-0808">Transferase</keyword>
<protein>
    <submittedName>
        <fullName evidence="1">Putative reverse transcriptase domain-containing protein</fullName>
    </submittedName>
</protein>
<dbReference type="Gene3D" id="3.10.10.10">
    <property type="entry name" value="HIV Type 1 Reverse Transcriptase, subunit A, domain 1"/>
    <property type="match status" value="1"/>
</dbReference>
<keyword evidence="1" id="KW-0695">RNA-directed DNA polymerase</keyword>
<comment type="caution">
    <text evidence="1">The sequence shown here is derived from an EMBL/GenBank/DDBJ whole genome shotgun (WGS) entry which is preliminary data.</text>
</comment>
<dbReference type="PANTHER" id="PTHR24559:SF444">
    <property type="entry name" value="REVERSE TRANSCRIPTASE DOMAIN-CONTAINING PROTEIN"/>
    <property type="match status" value="1"/>
</dbReference>
<dbReference type="SUPFAM" id="SSF56672">
    <property type="entry name" value="DNA/RNA polymerases"/>
    <property type="match status" value="1"/>
</dbReference>
<feature type="non-terminal residue" evidence="1">
    <location>
        <position position="1"/>
    </location>
</feature>
<evidence type="ECO:0000313" key="1">
    <source>
        <dbReference type="EMBL" id="GFD44866.1"/>
    </source>
</evidence>
<dbReference type="GO" id="GO:0003964">
    <property type="term" value="F:RNA-directed DNA polymerase activity"/>
    <property type="evidence" value="ECO:0007669"/>
    <property type="project" value="UniProtKB-KW"/>
</dbReference>
<dbReference type="AlphaFoldDB" id="A0A699WGI2"/>
<dbReference type="InterPro" id="IPR043502">
    <property type="entry name" value="DNA/RNA_pol_sf"/>
</dbReference>
<proteinExistence type="predicted"/>
<dbReference type="Gene3D" id="3.30.70.270">
    <property type="match status" value="1"/>
</dbReference>
<dbReference type="PANTHER" id="PTHR24559">
    <property type="entry name" value="TRANSPOSON TY3-I GAG-POL POLYPROTEIN"/>
    <property type="match status" value="1"/>
</dbReference>
<accession>A0A699WGI2</accession>
<reference evidence="1" key="1">
    <citation type="journal article" date="2019" name="Sci. Rep.">
        <title>Draft genome of Tanacetum cinerariifolium, the natural source of mosquito coil.</title>
        <authorList>
            <person name="Yamashiro T."/>
            <person name="Shiraishi A."/>
            <person name="Satake H."/>
            <person name="Nakayama K."/>
        </authorList>
    </citation>
    <scope>NUCLEOTIDE SEQUENCE</scope>
</reference>